<protein>
    <submittedName>
        <fullName evidence="2">Uncharacterized protein</fullName>
    </submittedName>
</protein>
<dbReference type="GO" id="GO:0007017">
    <property type="term" value="P:microtubule-based process"/>
    <property type="evidence" value="ECO:0007669"/>
    <property type="project" value="InterPro"/>
</dbReference>
<proteinExistence type="predicted"/>
<evidence type="ECO:0000313" key="2">
    <source>
        <dbReference type="EMBL" id="KAG5460815.1"/>
    </source>
</evidence>
<feature type="non-terminal residue" evidence="2">
    <location>
        <position position="274"/>
    </location>
</feature>
<keyword evidence="3" id="KW-1185">Reference proteome</keyword>
<dbReference type="AlphaFoldDB" id="A0A8H7ZWS0"/>
<gene>
    <name evidence="2" type="ORF">BJ554DRAFT_7093</name>
</gene>
<sequence>MSEKKAVIKNADMAEKKQQDAVDCATQALEKYQRRERHRRVHQEGVRQEVHLNVALRRREELRVLRHPRNPDEGARQPPPPSAAKRGAGAAGEDSVFSYSGRIWGIDPWELLLVAEPGRAGFFNLDDAPCLGEGETPGLLTLPPTNPAAARGAGARSGARALTTARLAGRSRCQHAAAIAAAAAVAAAAAAADPPVGRGATRRAVHARGVAALPLPAVVGPGRGSARRGDPGLRQEHGDLRRHVRELLRYFQQPVDDRVHDLPGLFDLDVRLAG</sequence>
<feature type="region of interest" description="Disordered" evidence="1">
    <location>
        <begin position="63"/>
        <end position="91"/>
    </location>
</feature>
<accession>A0A8H7ZWS0</accession>
<reference evidence="2 3" key="1">
    <citation type="journal article" name="Sci. Rep.">
        <title>Genome-scale phylogenetic analyses confirm Olpidium as the closest living zoosporic fungus to the non-flagellated, terrestrial fungi.</title>
        <authorList>
            <person name="Chang Y."/>
            <person name="Rochon D."/>
            <person name="Sekimoto S."/>
            <person name="Wang Y."/>
            <person name="Chovatia M."/>
            <person name="Sandor L."/>
            <person name="Salamov A."/>
            <person name="Grigoriev I.V."/>
            <person name="Stajich J.E."/>
            <person name="Spatafora J.W."/>
        </authorList>
    </citation>
    <scope>NUCLEOTIDE SEQUENCE [LARGE SCALE GENOMIC DNA]</scope>
    <source>
        <strain evidence="2">S191</strain>
    </source>
</reference>
<name>A0A8H7ZWS0_9FUNG</name>
<comment type="caution">
    <text evidence="2">The sequence shown here is derived from an EMBL/GenBank/DDBJ whole genome shotgun (WGS) entry which is preliminary data.</text>
</comment>
<dbReference type="OrthoDB" id="10033309at2759"/>
<dbReference type="SUPFAM" id="SSF54648">
    <property type="entry name" value="DLC"/>
    <property type="match status" value="1"/>
</dbReference>
<evidence type="ECO:0000256" key="1">
    <source>
        <dbReference type="SAM" id="MobiDB-lite"/>
    </source>
</evidence>
<organism evidence="2 3">
    <name type="scientific">Olpidium bornovanus</name>
    <dbReference type="NCBI Taxonomy" id="278681"/>
    <lineage>
        <taxon>Eukaryota</taxon>
        <taxon>Fungi</taxon>
        <taxon>Fungi incertae sedis</taxon>
        <taxon>Olpidiomycota</taxon>
        <taxon>Olpidiomycotina</taxon>
        <taxon>Olpidiomycetes</taxon>
        <taxon>Olpidiales</taxon>
        <taxon>Olpidiaceae</taxon>
        <taxon>Olpidium</taxon>
    </lineage>
</organism>
<dbReference type="GO" id="GO:0030286">
    <property type="term" value="C:dynein complex"/>
    <property type="evidence" value="ECO:0007669"/>
    <property type="project" value="InterPro"/>
</dbReference>
<feature type="compositionally biased region" description="Basic and acidic residues" evidence="1">
    <location>
        <begin position="63"/>
        <end position="75"/>
    </location>
</feature>
<dbReference type="EMBL" id="JAEFCI010004668">
    <property type="protein sequence ID" value="KAG5460815.1"/>
    <property type="molecule type" value="Genomic_DNA"/>
</dbReference>
<dbReference type="InterPro" id="IPR037177">
    <property type="entry name" value="DLC_sf"/>
</dbReference>
<evidence type="ECO:0000313" key="3">
    <source>
        <dbReference type="Proteomes" id="UP000673691"/>
    </source>
</evidence>
<dbReference type="Gene3D" id="3.30.740.10">
    <property type="entry name" value="Protein Inhibitor Of Neuronal Nitric Oxide Synthase"/>
    <property type="match status" value="1"/>
</dbReference>
<dbReference type="Proteomes" id="UP000673691">
    <property type="component" value="Unassembled WGS sequence"/>
</dbReference>